<evidence type="ECO:0000259" key="6">
    <source>
        <dbReference type="Pfam" id="PF04377"/>
    </source>
</evidence>
<dbReference type="CDD" id="cd04301">
    <property type="entry name" value="NAT_SF"/>
    <property type="match status" value="1"/>
</dbReference>
<dbReference type="Pfam" id="PF04377">
    <property type="entry name" value="ATE_C"/>
    <property type="match status" value="1"/>
</dbReference>
<dbReference type="Proteomes" id="UP000281474">
    <property type="component" value="Unassembled WGS sequence"/>
</dbReference>
<dbReference type="EC" id="2.3.2.29" evidence="4"/>
<evidence type="ECO:0000313" key="7">
    <source>
        <dbReference type="EMBL" id="RLV60077.1"/>
    </source>
</evidence>
<evidence type="ECO:0000313" key="8">
    <source>
        <dbReference type="Proteomes" id="UP000281474"/>
    </source>
</evidence>
<evidence type="ECO:0000256" key="3">
    <source>
        <dbReference type="ARBA" id="ARBA00023315"/>
    </source>
</evidence>
<accession>A0A3L8PX86</accession>
<keyword evidence="3 4" id="KW-0012">Acyltransferase</keyword>
<dbReference type="InterPro" id="IPR017138">
    <property type="entry name" value="Asp_Glu_LeuTrfase"/>
</dbReference>
<dbReference type="PANTHER" id="PTHR21367:SF1">
    <property type="entry name" value="ARGINYL-TRNA--PROTEIN TRANSFERASE 1"/>
    <property type="match status" value="1"/>
</dbReference>
<dbReference type="PIRSF" id="PIRSF037208">
    <property type="entry name" value="ATE_pro_prd"/>
    <property type="match status" value="1"/>
</dbReference>
<dbReference type="GO" id="GO:0004057">
    <property type="term" value="F:arginyl-tRNA--protein transferase activity"/>
    <property type="evidence" value="ECO:0007669"/>
    <property type="project" value="InterPro"/>
</dbReference>
<dbReference type="GO" id="GO:0008914">
    <property type="term" value="F:leucyl-tRNA--protein transferase activity"/>
    <property type="evidence" value="ECO:0007669"/>
    <property type="project" value="UniProtKB-UniRule"/>
</dbReference>
<comment type="similarity">
    <text evidence="4">Belongs to the R-transferase family. Bpt subfamily.</text>
</comment>
<dbReference type="Pfam" id="PF04376">
    <property type="entry name" value="ATE_N"/>
    <property type="match status" value="1"/>
</dbReference>
<dbReference type="GO" id="GO:0005737">
    <property type="term" value="C:cytoplasm"/>
    <property type="evidence" value="ECO:0007669"/>
    <property type="project" value="UniProtKB-SubCell"/>
</dbReference>
<comment type="subcellular location">
    <subcellularLocation>
        <location evidence="4">Cytoplasm</location>
    </subcellularLocation>
</comment>
<dbReference type="InterPro" id="IPR030700">
    <property type="entry name" value="N-end_Aminoacyl_Trfase"/>
</dbReference>
<sequence>MSEETPPKENAIYLGLTQTFPCSYLENQKEQLLTLTDTVVESALYERMLGLGFRRSGNAIYKPHCPNCSACQSIRIPAADFKPSRRQKRTSKQNQKFSWHHSTEVKTNYYPLYEKYINERHRDGSMYPASTEQFEQFLLCDWLPDNYIEIYDNQKLIGVAVIDLLDKSVSAIYSFFDPDYHKHSLGSYMILLTIELAKQLNRDYVYLGYQINDCRKMNYKTKYQPYQLLTDAGWLIQEELSSS</sequence>
<evidence type="ECO:0000256" key="4">
    <source>
        <dbReference type="HAMAP-Rule" id="MF_00689"/>
    </source>
</evidence>
<comment type="catalytic activity">
    <reaction evidence="4">
        <text>N-terminal L-aspartyl-[protein] + L-leucyl-tRNA(Leu) = N-terminal L-leucyl-L-aspartyl-[protein] + tRNA(Leu) + H(+)</text>
        <dbReference type="Rhea" id="RHEA:50420"/>
        <dbReference type="Rhea" id="RHEA-COMP:9613"/>
        <dbReference type="Rhea" id="RHEA-COMP:9622"/>
        <dbReference type="Rhea" id="RHEA-COMP:12669"/>
        <dbReference type="Rhea" id="RHEA-COMP:12674"/>
        <dbReference type="ChEBI" id="CHEBI:15378"/>
        <dbReference type="ChEBI" id="CHEBI:64720"/>
        <dbReference type="ChEBI" id="CHEBI:78442"/>
        <dbReference type="ChEBI" id="CHEBI:78494"/>
        <dbReference type="ChEBI" id="CHEBI:133042"/>
        <dbReference type="EC" id="2.3.2.29"/>
    </reaction>
</comment>
<dbReference type="OrthoDB" id="9782022at2"/>
<evidence type="ECO:0000259" key="5">
    <source>
        <dbReference type="Pfam" id="PF04376"/>
    </source>
</evidence>
<dbReference type="Gene3D" id="3.40.630.30">
    <property type="match status" value="1"/>
</dbReference>
<organism evidence="7 8">
    <name type="scientific">Parashewanella curva</name>
    <dbReference type="NCBI Taxonomy" id="2338552"/>
    <lineage>
        <taxon>Bacteria</taxon>
        <taxon>Pseudomonadati</taxon>
        <taxon>Pseudomonadota</taxon>
        <taxon>Gammaproteobacteria</taxon>
        <taxon>Alteromonadales</taxon>
        <taxon>Shewanellaceae</taxon>
        <taxon>Parashewanella</taxon>
    </lineage>
</organism>
<keyword evidence="8" id="KW-1185">Reference proteome</keyword>
<dbReference type="InterPro" id="IPR007471">
    <property type="entry name" value="N-end_Aminoacyl_Trfase_N"/>
</dbReference>
<dbReference type="AlphaFoldDB" id="A0A3L8PX86"/>
<keyword evidence="2 4" id="KW-0808">Transferase</keyword>
<dbReference type="NCBIfam" id="NF002341">
    <property type="entry name" value="PRK01305.1-1"/>
    <property type="match status" value="1"/>
</dbReference>
<gene>
    <name evidence="4" type="primary">bpt</name>
    <name evidence="7" type="ORF">D5018_08625</name>
</gene>
<dbReference type="NCBIfam" id="NF002345">
    <property type="entry name" value="PRK01305.2-2"/>
    <property type="match status" value="1"/>
</dbReference>
<dbReference type="PANTHER" id="PTHR21367">
    <property type="entry name" value="ARGININE-TRNA-PROTEIN TRANSFERASE 1"/>
    <property type="match status" value="1"/>
</dbReference>
<dbReference type="NCBIfam" id="NF002342">
    <property type="entry name" value="PRK01305.1-3"/>
    <property type="match status" value="1"/>
</dbReference>
<protein>
    <recommendedName>
        <fullName evidence="4">Aspartate/glutamate leucyltransferase</fullName>
        <ecNumber evidence="4">2.3.2.29</ecNumber>
    </recommendedName>
</protein>
<feature type="domain" description="N-end aminoacyl transferase N-terminal" evidence="5">
    <location>
        <begin position="21"/>
        <end position="89"/>
    </location>
</feature>
<dbReference type="HAMAP" id="MF_00689">
    <property type="entry name" value="Bpt"/>
    <property type="match status" value="1"/>
</dbReference>
<evidence type="ECO:0000256" key="1">
    <source>
        <dbReference type="ARBA" id="ARBA00022490"/>
    </source>
</evidence>
<dbReference type="InterPro" id="IPR016181">
    <property type="entry name" value="Acyl_CoA_acyltransferase"/>
</dbReference>
<evidence type="ECO:0000256" key="2">
    <source>
        <dbReference type="ARBA" id="ARBA00022679"/>
    </source>
</evidence>
<comment type="catalytic activity">
    <reaction evidence="4">
        <text>N-terminal L-glutamyl-[protein] + L-leucyl-tRNA(Leu) = N-terminal L-leucyl-L-glutamyl-[protein] + tRNA(Leu) + H(+)</text>
        <dbReference type="Rhea" id="RHEA:50412"/>
        <dbReference type="Rhea" id="RHEA-COMP:9613"/>
        <dbReference type="Rhea" id="RHEA-COMP:9622"/>
        <dbReference type="Rhea" id="RHEA-COMP:12664"/>
        <dbReference type="Rhea" id="RHEA-COMP:12668"/>
        <dbReference type="ChEBI" id="CHEBI:15378"/>
        <dbReference type="ChEBI" id="CHEBI:64721"/>
        <dbReference type="ChEBI" id="CHEBI:78442"/>
        <dbReference type="ChEBI" id="CHEBI:78494"/>
        <dbReference type="ChEBI" id="CHEBI:133041"/>
        <dbReference type="EC" id="2.3.2.29"/>
    </reaction>
</comment>
<dbReference type="EMBL" id="QZEI01000021">
    <property type="protein sequence ID" value="RLV60077.1"/>
    <property type="molecule type" value="Genomic_DNA"/>
</dbReference>
<proteinExistence type="inferred from homology"/>
<name>A0A3L8PX86_9GAMM</name>
<dbReference type="SUPFAM" id="SSF55729">
    <property type="entry name" value="Acyl-CoA N-acyltransferases (Nat)"/>
    <property type="match status" value="1"/>
</dbReference>
<reference evidence="7 8" key="1">
    <citation type="submission" date="2018-09" db="EMBL/GenBank/DDBJ databases">
        <title>Phylogeny of the Shewanellaceae, and recommendation for two new genera, Pseudoshewanella and Parashewanella.</title>
        <authorList>
            <person name="Wang G."/>
        </authorList>
    </citation>
    <scope>NUCLEOTIDE SEQUENCE [LARGE SCALE GENOMIC DNA]</scope>
    <source>
        <strain evidence="7 8">C51</strain>
    </source>
</reference>
<dbReference type="RefSeq" id="WP_121838609.1">
    <property type="nucleotide sequence ID" value="NZ_ML014770.1"/>
</dbReference>
<dbReference type="InterPro" id="IPR007472">
    <property type="entry name" value="N-end_Aminoacyl_Trfase_C"/>
</dbReference>
<comment type="function">
    <text evidence="4">Functions in the N-end rule pathway of protein degradation where it conjugates Leu from its aminoacyl-tRNA to the N-termini of proteins containing an N-terminal aspartate or glutamate.</text>
</comment>
<keyword evidence="1 4" id="KW-0963">Cytoplasm</keyword>
<dbReference type="GO" id="GO:0071596">
    <property type="term" value="P:ubiquitin-dependent protein catabolic process via the N-end rule pathway"/>
    <property type="evidence" value="ECO:0007669"/>
    <property type="project" value="InterPro"/>
</dbReference>
<comment type="caution">
    <text evidence="7">The sequence shown here is derived from an EMBL/GenBank/DDBJ whole genome shotgun (WGS) entry which is preliminary data.</text>
</comment>
<feature type="domain" description="N-end rule aminoacyl transferase C-terminal" evidence="6">
    <location>
        <begin position="109"/>
        <end position="229"/>
    </location>
</feature>
<dbReference type="NCBIfam" id="NF002346">
    <property type="entry name" value="PRK01305.2-3"/>
    <property type="match status" value="1"/>
</dbReference>